<accession>A0A9Q8L6K3</accession>
<organism evidence="2 3">
    <name type="scientific">Passalora fulva</name>
    <name type="common">Tomato leaf mold</name>
    <name type="synonym">Cladosporium fulvum</name>
    <dbReference type="NCBI Taxonomy" id="5499"/>
    <lineage>
        <taxon>Eukaryota</taxon>
        <taxon>Fungi</taxon>
        <taxon>Dikarya</taxon>
        <taxon>Ascomycota</taxon>
        <taxon>Pezizomycotina</taxon>
        <taxon>Dothideomycetes</taxon>
        <taxon>Dothideomycetidae</taxon>
        <taxon>Mycosphaerellales</taxon>
        <taxon>Mycosphaerellaceae</taxon>
        <taxon>Fulvia</taxon>
    </lineage>
</organism>
<feature type="domain" description="A to I editase" evidence="1">
    <location>
        <begin position="71"/>
        <end position="273"/>
    </location>
</feature>
<dbReference type="GO" id="GO:0002100">
    <property type="term" value="P:tRNA wobble adenosine to inosine editing"/>
    <property type="evidence" value="ECO:0007669"/>
    <property type="project" value="InterPro"/>
</dbReference>
<dbReference type="PROSITE" id="PS50141">
    <property type="entry name" value="A_DEAMIN_EDITASE"/>
    <property type="match status" value="1"/>
</dbReference>
<keyword evidence="3" id="KW-1185">Reference proteome</keyword>
<dbReference type="AlphaFoldDB" id="A0A9Q8L6K3"/>
<dbReference type="RefSeq" id="XP_047756108.1">
    <property type="nucleotide sequence ID" value="XM_047900237.1"/>
</dbReference>
<gene>
    <name evidence="2" type="ORF">CLAFUR5_01089</name>
</gene>
<dbReference type="InterPro" id="IPR042935">
    <property type="entry name" value="Tad1"/>
</dbReference>
<reference evidence="2" key="2">
    <citation type="journal article" date="2022" name="Microb. Genom.">
        <title>A chromosome-scale genome assembly of the tomato pathogen Cladosporium fulvum reveals a compartmentalized genome architecture and the presence of a dispensable chromosome.</title>
        <authorList>
            <person name="Zaccaron A.Z."/>
            <person name="Chen L.H."/>
            <person name="Samaras A."/>
            <person name="Stergiopoulos I."/>
        </authorList>
    </citation>
    <scope>NUCLEOTIDE SEQUENCE</scope>
    <source>
        <strain evidence="2">Race5_Kim</strain>
    </source>
</reference>
<dbReference type="EMBL" id="CP090163">
    <property type="protein sequence ID" value="UJO11742.1"/>
    <property type="molecule type" value="Genomic_DNA"/>
</dbReference>
<sequence length="423" mass="46563">MTSAHDPSHIAGCVLDTFSALPQKFKPRVLKDGRREWVPLAGIVLSTGKVDRHSWTGHAPGTSTRPLTCAALATGMKCLPQSKVPLANGNVLHDWHAEVLAIRAFNAWLVDECADLARKGMGSEGAWLRWRARAGDTSRYEGGGPPFALKEDVRIHMYCSEAPCGDASMELTMAEQDDATPWKEQPAIAPDTGEMEMLGRGNFDRLGIVRRKPARPDAPISLSKSCTDKIAMRQCTSLLSALTSLLVHPNNVYLSTLVLPESQCVPRAVERAFGANGRMAPLAEHQWADGYAFKPFTVLSTTREFAYSRRGTTVPPTSSNLACLYTPRKQEVLINGALQGRKQSDPRGASCASRRLMWKSVLDVAVSAGLPVLHSLLKKKSYTEVKKSDMLQQREQVKRQARDNALKGWKLNTGDEAWELQDF</sequence>
<evidence type="ECO:0000313" key="3">
    <source>
        <dbReference type="Proteomes" id="UP000756132"/>
    </source>
</evidence>
<dbReference type="PANTHER" id="PTHR47803:SF1">
    <property type="entry name" value="TRNA-SPECIFIC ADENOSINE DEAMINASE 1"/>
    <property type="match status" value="1"/>
</dbReference>
<dbReference type="PANTHER" id="PTHR47803">
    <property type="entry name" value="TRNA-SPECIFIC ADENOSINE DEAMINASE 1"/>
    <property type="match status" value="1"/>
</dbReference>
<dbReference type="GO" id="GO:0043829">
    <property type="term" value="F:tRNA-specific adenosine-37 deaminase activity"/>
    <property type="evidence" value="ECO:0007669"/>
    <property type="project" value="TreeGrafter"/>
</dbReference>
<dbReference type="Proteomes" id="UP000756132">
    <property type="component" value="Chromosome 1"/>
</dbReference>
<dbReference type="KEGG" id="ffu:CLAFUR5_01089"/>
<dbReference type="InterPro" id="IPR002466">
    <property type="entry name" value="A_deamin"/>
</dbReference>
<dbReference type="GO" id="GO:0003723">
    <property type="term" value="F:RNA binding"/>
    <property type="evidence" value="ECO:0007669"/>
    <property type="project" value="InterPro"/>
</dbReference>
<reference evidence="2" key="1">
    <citation type="submission" date="2021-12" db="EMBL/GenBank/DDBJ databases">
        <authorList>
            <person name="Zaccaron A."/>
            <person name="Stergiopoulos I."/>
        </authorList>
    </citation>
    <scope>NUCLEOTIDE SEQUENCE</scope>
    <source>
        <strain evidence="2">Race5_Kim</strain>
    </source>
</reference>
<name>A0A9Q8L6K3_PASFU</name>
<dbReference type="SMART" id="SM00552">
    <property type="entry name" value="ADEAMc"/>
    <property type="match status" value="1"/>
</dbReference>
<proteinExistence type="predicted"/>
<evidence type="ECO:0000313" key="2">
    <source>
        <dbReference type="EMBL" id="UJO11742.1"/>
    </source>
</evidence>
<dbReference type="Pfam" id="PF02137">
    <property type="entry name" value="A_deamin"/>
    <property type="match status" value="1"/>
</dbReference>
<dbReference type="GeneID" id="71980967"/>
<dbReference type="OrthoDB" id="10268011at2759"/>
<protein>
    <submittedName>
        <fullName evidence="2">tRNA-specific adenosine deaminase 1</fullName>
    </submittedName>
</protein>
<evidence type="ECO:0000259" key="1">
    <source>
        <dbReference type="PROSITE" id="PS50141"/>
    </source>
</evidence>